<feature type="domain" description="Ketoreductase" evidence="4">
    <location>
        <begin position="2"/>
        <end position="195"/>
    </location>
</feature>
<keyword evidence="6" id="KW-1185">Reference proteome</keyword>
<organism evidence="5 6">
    <name type="scientific">Reinekea blandensis MED297</name>
    <dbReference type="NCBI Taxonomy" id="314283"/>
    <lineage>
        <taxon>Bacteria</taxon>
        <taxon>Pseudomonadati</taxon>
        <taxon>Pseudomonadota</taxon>
        <taxon>Gammaproteobacteria</taxon>
        <taxon>Oceanospirillales</taxon>
        <taxon>Saccharospirillaceae</taxon>
        <taxon>Reinekea</taxon>
    </lineage>
</organism>
<dbReference type="PRINTS" id="PR00080">
    <property type="entry name" value="SDRFAMILY"/>
</dbReference>
<dbReference type="InterPro" id="IPR020904">
    <property type="entry name" value="Sc_DH/Rdtase_CS"/>
</dbReference>
<reference evidence="5 6" key="1">
    <citation type="submission" date="2006-02" db="EMBL/GenBank/DDBJ databases">
        <authorList>
            <person name="Pinhassi J."/>
            <person name="Pedros-Alio C."/>
            <person name="Ferriera S."/>
            <person name="Johnson J."/>
            <person name="Kravitz S."/>
            <person name="Halpern A."/>
            <person name="Remington K."/>
            <person name="Beeson K."/>
            <person name="Tran B."/>
            <person name="Rogers Y.-H."/>
            <person name="Friedman R."/>
            <person name="Venter J.C."/>
        </authorList>
    </citation>
    <scope>NUCLEOTIDE SEQUENCE [LARGE SCALE GENOMIC DNA]</scope>
    <source>
        <strain evidence="5 6">MED297</strain>
    </source>
</reference>
<dbReference type="EMBL" id="AAOE01000018">
    <property type="protein sequence ID" value="EAR08604.1"/>
    <property type="molecule type" value="Genomic_DNA"/>
</dbReference>
<dbReference type="Gene3D" id="3.40.50.720">
    <property type="entry name" value="NAD(P)-binding Rossmann-like Domain"/>
    <property type="match status" value="1"/>
</dbReference>
<name>A4BGV8_9GAMM</name>
<gene>
    <name evidence="5" type="ORF">MED297_02830</name>
</gene>
<dbReference type="PANTHER" id="PTHR44196">
    <property type="entry name" value="DEHYDROGENASE/REDUCTASE SDR FAMILY MEMBER 7B"/>
    <property type="match status" value="1"/>
</dbReference>
<evidence type="ECO:0000313" key="5">
    <source>
        <dbReference type="EMBL" id="EAR08604.1"/>
    </source>
</evidence>
<sequence length="271" mass="29732">MTNLVITGGASGLGLAMAQRWAKTGTNICLIDRNEDGAEFALQKLQRLGATAFFICCDVTDDNAVAAMAAKVKQQLGTIDILINSAGVPTAGSIEAESIDVWQWVLNINLMGTVRVTKALGPLMRQQGKGHIINVASQAGLTPMPMMGSYNATKAAVIAFSETLRLEMAPFNVGVSVLCPAFVKTNLDKSLPDEQSQMQSVVTKLVQKGNVSADAVADMTHQAVQSNQFLITTHRFERRIYRLKRWLPNLYYWLMQRRTKTFTLKGYHHDG</sequence>
<dbReference type="AlphaFoldDB" id="A4BGV8"/>
<evidence type="ECO:0000256" key="1">
    <source>
        <dbReference type="ARBA" id="ARBA00006484"/>
    </source>
</evidence>
<dbReference type="EC" id="1.1.1.-" evidence="5"/>
<dbReference type="GO" id="GO:0016491">
    <property type="term" value="F:oxidoreductase activity"/>
    <property type="evidence" value="ECO:0007669"/>
    <property type="project" value="UniProtKB-KW"/>
</dbReference>
<dbReference type="SMART" id="SM00822">
    <property type="entry name" value="PKS_KR"/>
    <property type="match status" value="1"/>
</dbReference>
<dbReference type="HOGENOM" id="CLU_010194_2_1_6"/>
<dbReference type="GO" id="GO:0016020">
    <property type="term" value="C:membrane"/>
    <property type="evidence" value="ECO:0007669"/>
    <property type="project" value="TreeGrafter"/>
</dbReference>
<comment type="similarity">
    <text evidence="1 3">Belongs to the short-chain dehydrogenases/reductases (SDR) family.</text>
</comment>
<dbReference type="Pfam" id="PF00106">
    <property type="entry name" value="adh_short"/>
    <property type="match status" value="1"/>
</dbReference>
<dbReference type="PANTHER" id="PTHR44196:SF1">
    <property type="entry name" value="DEHYDROGENASE_REDUCTASE SDR FAMILY MEMBER 7B"/>
    <property type="match status" value="1"/>
</dbReference>
<dbReference type="OrthoDB" id="4690547at2"/>
<proteinExistence type="inferred from homology"/>
<dbReference type="Proteomes" id="UP000005953">
    <property type="component" value="Unassembled WGS sequence"/>
</dbReference>
<dbReference type="CDD" id="cd05233">
    <property type="entry name" value="SDR_c"/>
    <property type="match status" value="1"/>
</dbReference>
<dbReference type="InterPro" id="IPR002347">
    <property type="entry name" value="SDR_fam"/>
</dbReference>
<dbReference type="NCBIfam" id="NF004196">
    <property type="entry name" value="PRK05650.1"/>
    <property type="match status" value="1"/>
</dbReference>
<dbReference type="STRING" id="314283.MED297_02830"/>
<protein>
    <submittedName>
        <fullName evidence="5">Short chain dehydrogenase</fullName>
        <ecNumber evidence="5">1.1.1.-</ecNumber>
    </submittedName>
</protein>
<dbReference type="PRINTS" id="PR00081">
    <property type="entry name" value="GDHRDH"/>
</dbReference>
<dbReference type="SUPFAM" id="SSF51735">
    <property type="entry name" value="NAD(P)-binding Rossmann-fold domains"/>
    <property type="match status" value="1"/>
</dbReference>
<keyword evidence="2 5" id="KW-0560">Oxidoreductase</keyword>
<evidence type="ECO:0000256" key="2">
    <source>
        <dbReference type="ARBA" id="ARBA00023002"/>
    </source>
</evidence>
<dbReference type="InterPro" id="IPR057326">
    <property type="entry name" value="KR_dom"/>
</dbReference>
<dbReference type="InterPro" id="IPR036291">
    <property type="entry name" value="NAD(P)-bd_dom_sf"/>
</dbReference>
<evidence type="ECO:0000259" key="4">
    <source>
        <dbReference type="SMART" id="SM00822"/>
    </source>
</evidence>
<evidence type="ECO:0000313" key="6">
    <source>
        <dbReference type="Proteomes" id="UP000005953"/>
    </source>
</evidence>
<evidence type="ECO:0000256" key="3">
    <source>
        <dbReference type="RuleBase" id="RU000363"/>
    </source>
</evidence>
<dbReference type="PROSITE" id="PS00061">
    <property type="entry name" value="ADH_SHORT"/>
    <property type="match status" value="1"/>
</dbReference>
<dbReference type="RefSeq" id="WP_008047196.1">
    <property type="nucleotide sequence ID" value="NZ_CH724153.1"/>
</dbReference>
<accession>A4BGV8</accession>
<comment type="caution">
    <text evidence="5">The sequence shown here is derived from an EMBL/GenBank/DDBJ whole genome shotgun (WGS) entry which is preliminary data.</text>
</comment>